<evidence type="ECO:0000313" key="2">
    <source>
        <dbReference type="EMBL" id="CEK91447.1"/>
    </source>
</evidence>
<accession>A0A0B7BF30</accession>
<dbReference type="EMBL" id="HACG01044582">
    <property type="protein sequence ID" value="CEK91447.1"/>
    <property type="molecule type" value="Transcribed_RNA"/>
</dbReference>
<gene>
    <name evidence="2" type="primary">ORF183013</name>
</gene>
<sequence>MLLACKIIAIIWLTRICTIAWETQEVPDDWQRAIIVPNMEEQVVQIRLLNIQGYICFEPYRKDVYKNIRTKRQTNIRAQVKQ</sequence>
<evidence type="ECO:0000256" key="1">
    <source>
        <dbReference type="SAM" id="SignalP"/>
    </source>
</evidence>
<protein>
    <recommendedName>
        <fullName evidence="3">Secreted protein</fullName>
    </recommendedName>
</protein>
<name>A0A0B7BF30_9EUPU</name>
<organism evidence="2">
    <name type="scientific">Arion vulgaris</name>
    <dbReference type="NCBI Taxonomy" id="1028688"/>
    <lineage>
        <taxon>Eukaryota</taxon>
        <taxon>Metazoa</taxon>
        <taxon>Spiralia</taxon>
        <taxon>Lophotrochozoa</taxon>
        <taxon>Mollusca</taxon>
        <taxon>Gastropoda</taxon>
        <taxon>Heterobranchia</taxon>
        <taxon>Euthyneura</taxon>
        <taxon>Panpulmonata</taxon>
        <taxon>Eupulmonata</taxon>
        <taxon>Stylommatophora</taxon>
        <taxon>Helicina</taxon>
        <taxon>Arionoidea</taxon>
        <taxon>Arionidae</taxon>
        <taxon>Arion</taxon>
    </lineage>
</organism>
<dbReference type="AlphaFoldDB" id="A0A0B7BF30"/>
<feature type="chain" id="PRO_5002111858" description="Secreted protein" evidence="1">
    <location>
        <begin position="21"/>
        <end position="82"/>
    </location>
</feature>
<proteinExistence type="predicted"/>
<reference evidence="2" key="1">
    <citation type="submission" date="2014-12" db="EMBL/GenBank/DDBJ databases">
        <title>Insight into the proteome of Arion vulgaris.</title>
        <authorList>
            <person name="Aradska J."/>
            <person name="Bulat T."/>
            <person name="Smidak R."/>
            <person name="Sarate P."/>
            <person name="Gangsoo J."/>
            <person name="Sialana F."/>
            <person name="Bilban M."/>
            <person name="Lubec G."/>
        </authorList>
    </citation>
    <scope>NUCLEOTIDE SEQUENCE</scope>
    <source>
        <tissue evidence="2">Skin</tissue>
    </source>
</reference>
<evidence type="ECO:0008006" key="3">
    <source>
        <dbReference type="Google" id="ProtNLM"/>
    </source>
</evidence>
<keyword evidence="1" id="KW-0732">Signal</keyword>
<feature type="signal peptide" evidence="1">
    <location>
        <begin position="1"/>
        <end position="20"/>
    </location>
</feature>